<dbReference type="InterPro" id="IPR025285">
    <property type="entry name" value="DUF4145"/>
</dbReference>
<gene>
    <name evidence="2" type="ORF">PAND9192_00646</name>
</gene>
<accession>A0A1Y6MCB2</accession>
<dbReference type="Proteomes" id="UP000195719">
    <property type="component" value="Unassembled WGS sequence"/>
</dbReference>
<feature type="domain" description="DUF4145" evidence="1">
    <location>
        <begin position="133"/>
        <end position="217"/>
    </location>
</feature>
<evidence type="ECO:0000313" key="3">
    <source>
        <dbReference type="Proteomes" id="UP000195719"/>
    </source>
</evidence>
<dbReference type="AlphaFoldDB" id="A0A1Y6MCB2"/>
<dbReference type="Pfam" id="PF13643">
    <property type="entry name" value="DUF4145"/>
    <property type="match status" value="1"/>
</dbReference>
<reference evidence="3" key="1">
    <citation type="submission" date="2017-06" db="EMBL/GenBank/DDBJ databases">
        <authorList>
            <person name="Rodrigo-Torres L."/>
            <person name="Arahal R.D."/>
            <person name="Lucena T."/>
        </authorList>
    </citation>
    <scope>NUCLEOTIDE SEQUENCE [LARGE SCALE GENOMIC DNA]</scope>
    <source>
        <strain evidence="3">CECT 9192</strain>
    </source>
</reference>
<protein>
    <recommendedName>
        <fullName evidence="1">DUF4145 domain-containing protein</fullName>
    </recommendedName>
</protein>
<dbReference type="EMBL" id="FYAJ01000001">
    <property type="protein sequence ID" value="SMY32861.1"/>
    <property type="molecule type" value="Genomic_DNA"/>
</dbReference>
<evidence type="ECO:0000313" key="2">
    <source>
        <dbReference type="EMBL" id="SMY32861.1"/>
    </source>
</evidence>
<organism evidence="2 3">
    <name type="scientific">Photobacterium andalusiense</name>
    <dbReference type="NCBI Taxonomy" id="2204296"/>
    <lineage>
        <taxon>Bacteria</taxon>
        <taxon>Pseudomonadati</taxon>
        <taxon>Pseudomonadota</taxon>
        <taxon>Gammaproteobacteria</taxon>
        <taxon>Vibrionales</taxon>
        <taxon>Vibrionaceae</taxon>
        <taxon>Photobacterium</taxon>
    </lineage>
</organism>
<sequence>MNIDLFPPYFREENFPVWPCPECGSNSLTAVKDGFKKQYKVPIDPNHPTFDPEWIEYVFTLNMQCAVPTCGCGVVCVGTGDVSQEYLGDGSGEWDWFENFEVKYFQPPLQIFELPKDTPKGVKEALKVSFSTYFSSPSTSLSTLRAALEVLLGELEVVSLNAKGNFLSLAKRISSLPESYRKVVEPANAIRWLGNDGAHSGYQVRKSDVIDGYRIFEHILEELYPEKKASIEALVARINEVKGVEK</sequence>
<name>A0A1Y6MCB2_9GAMM</name>
<dbReference type="RefSeq" id="WP_234998909.1">
    <property type="nucleotide sequence ID" value="NZ_FYAJ01000001.1"/>
</dbReference>
<keyword evidence="3" id="KW-1185">Reference proteome</keyword>
<proteinExistence type="predicted"/>
<evidence type="ECO:0000259" key="1">
    <source>
        <dbReference type="Pfam" id="PF13643"/>
    </source>
</evidence>